<dbReference type="NCBIfam" id="TIGR01681">
    <property type="entry name" value="HAD-SF-IIIC"/>
    <property type="match status" value="1"/>
</dbReference>
<feature type="region of interest" description="Disordered" evidence="3">
    <location>
        <begin position="611"/>
        <end position="632"/>
    </location>
</feature>
<reference evidence="6" key="1">
    <citation type="submission" date="2020-05" db="EMBL/GenBank/DDBJ databases">
        <title>Frigoriglobus tundricola gen. nov., sp. nov., a psychrotolerant cellulolytic planctomycete of the family Gemmataceae with two divergent copies of 16S rRNA gene.</title>
        <authorList>
            <person name="Kulichevskaya I.S."/>
            <person name="Ivanova A.A."/>
            <person name="Naumoff D.G."/>
            <person name="Beletsky A.V."/>
            <person name="Rijpstra W.I.C."/>
            <person name="Sinninghe Damste J.S."/>
            <person name="Mardanov A.V."/>
            <person name="Ravin N.V."/>
            <person name="Dedysh S.N."/>
        </authorList>
    </citation>
    <scope>NUCLEOTIDE SEQUENCE [LARGE SCALE GENOMIC DNA]</scope>
    <source>
        <strain evidence="6">PL17</strain>
    </source>
</reference>
<dbReference type="AlphaFoldDB" id="A0A6M5Z1V7"/>
<dbReference type="EMBL" id="CP053452">
    <property type="protein sequence ID" value="QJX00418.1"/>
    <property type="molecule type" value="Genomic_DNA"/>
</dbReference>
<dbReference type="InterPro" id="IPR029058">
    <property type="entry name" value="AB_hydrolase_fold"/>
</dbReference>
<keyword evidence="2" id="KW-0597">Phosphoprotein</keyword>
<keyword evidence="6" id="KW-1185">Reference proteome</keyword>
<dbReference type="SUPFAM" id="SSF47336">
    <property type="entry name" value="ACP-like"/>
    <property type="match status" value="1"/>
</dbReference>
<dbReference type="GO" id="GO:0031177">
    <property type="term" value="F:phosphopantetheine binding"/>
    <property type="evidence" value="ECO:0007669"/>
    <property type="project" value="InterPro"/>
</dbReference>
<dbReference type="InterPro" id="IPR020806">
    <property type="entry name" value="PKS_PP-bd"/>
</dbReference>
<dbReference type="Pfam" id="PF00550">
    <property type="entry name" value="PP-binding"/>
    <property type="match status" value="1"/>
</dbReference>
<dbReference type="InterPro" id="IPR036412">
    <property type="entry name" value="HAD-like_sf"/>
</dbReference>
<dbReference type="Gene3D" id="3.40.50.1000">
    <property type="entry name" value="HAD superfamily/HAD-like"/>
    <property type="match status" value="1"/>
</dbReference>
<dbReference type="Gene3D" id="3.40.50.1820">
    <property type="entry name" value="alpha/beta hydrolase"/>
    <property type="match status" value="1"/>
</dbReference>
<name>A0A6M5Z1V7_9BACT</name>
<dbReference type="InterPro" id="IPR001031">
    <property type="entry name" value="Thioesterase"/>
</dbReference>
<evidence type="ECO:0000313" key="6">
    <source>
        <dbReference type="Proteomes" id="UP000503447"/>
    </source>
</evidence>
<dbReference type="PROSITE" id="PS50075">
    <property type="entry name" value="CARRIER"/>
    <property type="match status" value="1"/>
</dbReference>
<dbReference type="InterPro" id="IPR050091">
    <property type="entry name" value="PKS_NRPS_Biosynth_Enz"/>
</dbReference>
<keyword evidence="1" id="KW-0596">Phosphopantetheine</keyword>
<proteinExistence type="predicted"/>
<gene>
    <name evidence="5" type="ORF">FTUN_8048</name>
</gene>
<dbReference type="SUPFAM" id="SSF53474">
    <property type="entry name" value="alpha/beta-Hydrolases"/>
    <property type="match status" value="1"/>
</dbReference>
<dbReference type="NCBIfam" id="TIGR01686">
    <property type="entry name" value="FkbH"/>
    <property type="match status" value="1"/>
</dbReference>
<protein>
    <submittedName>
        <fullName evidence="5">Dimodular nonribosomal peptide synthase</fullName>
    </submittedName>
</protein>
<evidence type="ECO:0000313" key="5">
    <source>
        <dbReference type="EMBL" id="QJX00418.1"/>
    </source>
</evidence>
<dbReference type="InterPro" id="IPR036736">
    <property type="entry name" value="ACP-like_sf"/>
</dbReference>
<dbReference type="GO" id="GO:0004312">
    <property type="term" value="F:fatty acid synthase activity"/>
    <property type="evidence" value="ECO:0007669"/>
    <property type="project" value="TreeGrafter"/>
</dbReference>
<dbReference type="PANTHER" id="PTHR43775">
    <property type="entry name" value="FATTY ACID SYNTHASE"/>
    <property type="match status" value="1"/>
</dbReference>
<dbReference type="GO" id="GO:0006633">
    <property type="term" value="P:fatty acid biosynthetic process"/>
    <property type="evidence" value="ECO:0007669"/>
    <property type="project" value="TreeGrafter"/>
</dbReference>
<dbReference type="InterPro" id="IPR010037">
    <property type="entry name" value="FkbH_domain"/>
</dbReference>
<organism evidence="5 6">
    <name type="scientific">Frigoriglobus tundricola</name>
    <dbReference type="NCBI Taxonomy" id="2774151"/>
    <lineage>
        <taxon>Bacteria</taxon>
        <taxon>Pseudomonadati</taxon>
        <taxon>Planctomycetota</taxon>
        <taxon>Planctomycetia</taxon>
        <taxon>Gemmatales</taxon>
        <taxon>Gemmataceae</taxon>
        <taxon>Frigoriglobus</taxon>
    </lineage>
</organism>
<dbReference type="InterPro" id="IPR036514">
    <property type="entry name" value="SGNH_hydro_sf"/>
</dbReference>
<dbReference type="Gene3D" id="3.40.630.30">
    <property type="match status" value="1"/>
</dbReference>
<evidence type="ECO:0000256" key="2">
    <source>
        <dbReference type="ARBA" id="ARBA00022553"/>
    </source>
</evidence>
<feature type="domain" description="Carrier" evidence="4">
    <location>
        <begin position="627"/>
        <end position="702"/>
    </location>
</feature>
<evidence type="ECO:0000259" key="4">
    <source>
        <dbReference type="PROSITE" id="PS50075"/>
    </source>
</evidence>
<dbReference type="InterPro" id="IPR010033">
    <property type="entry name" value="HAD_SF_ppase_IIIC"/>
</dbReference>
<dbReference type="InterPro" id="IPR009081">
    <property type="entry name" value="PP-bd_ACP"/>
</dbReference>
<dbReference type="Proteomes" id="UP000503447">
    <property type="component" value="Chromosome"/>
</dbReference>
<dbReference type="Gene3D" id="3.40.50.1110">
    <property type="entry name" value="SGNH hydrolase"/>
    <property type="match status" value="1"/>
</dbReference>
<dbReference type="Gene3D" id="1.10.1200.10">
    <property type="entry name" value="ACP-like"/>
    <property type="match status" value="1"/>
</dbReference>
<dbReference type="SMART" id="SM00823">
    <property type="entry name" value="PKS_PP"/>
    <property type="match status" value="1"/>
</dbReference>
<feature type="region of interest" description="Disordered" evidence="3">
    <location>
        <begin position="847"/>
        <end position="874"/>
    </location>
</feature>
<accession>A0A6M5Z1V7</accession>
<dbReference type="Pfam" id="PF00975">
    <property type="entry name" value="Thioesterase"/>
    <property type="match status" value="1"/>
</dbReference>
<evidence type="ECO:0000256" key="3">
    <source>
        <dbReference type="SAM" id="MobiDB-lite"/>
    </source>
</evidence>
<dbReference type="KEGG" id="ftj:FTUN_8048"/>
<evidence type="ECO:0000256" key="1">
    <source>
        <dbReference type="ARBA" id="ARBA00022450"/>
    </source>
</evidence>
<dbReference type="InterPro" id="IPR023214">
    <property type="entry name" value="HAD_sf"/>
</dbReference>
<sequence>MIQTISEPVSAPKHTPVASGLRVAVAANFTAEPIEPYLRFWLDRLGLTGDIEFAPYNQIIQELLSPNSLLSSNREGINLILIRIEDGVRFRPGGWDETVLTGVSTELARTLRDFADRSAAHTILCVVPPSLAVTSDPARAALVRTLEDTLRSACGGHESLHWLSPEALALYPVPEPHDPVGDRVGHMPYTPALLAAVATAVARRIHALKFPPHKVIALDCDNTLWAGVVGEDGPTGIRLEPGMKALQEFVVAQQAAGMLVCLVSKNAEADVLDAFDARPDFPLRREHLTAWRVNWVAKSRGLAELAEELNVGIDSFIFLDDNPIECAEVRANLPQVLTIQVPPAEQIADLLPHIWAFDRLKVTEEDRKRTLMYRQNADRSRLKRQAGDITEFLAGLELKIHIATPSADQLPRVAQLTQRTNQFNFTTVRRSEAEINRCRESGFECLAVEVSDRFGEYGLVGVMIFAASGDALVIDTMLLSCRVLGRGVEHAMLAHLGQLATDRRLTIVEARLRPTAKNEPAANFLRSVAVQFAAPAGSGDETVYRIPVGVARGIAYRPGADADKQLELARTEGKPAAAAVSPSATSAFNRQEFYTRTATEFRSPGAVLQSIEAGSRNPRPLDTPVAPPRSATERDLTALWSRVLNIAPIGIDDEFGHLGGTSLQCAQLFVTLESTHGLRLPMTTILEAPTVRTLAERFESARGPATRQSLKLLKKGTDSGPALFLVHDGDGETLLYLNLARRLAPDVTVYGIEPHGNDRCPMLHAAIPEMAAYYVARAREVRPNGPYFLGGLCAGGVIAFEMALQLRATGLEVGLVALLDAADARAKMKPFLHTRRRWARFKQSLGRRADGDGAGGGRDPESTDTATAPPEGRGMIHKAKRALHKLSNLVRYEVNSYRRRVAEAAQIRAMRTGTGADENAPTLTVRAVYEYAERLYAPAERLDVPVILVRAGADGATYAPADEPLTARLRDPHFGWVPRLAGDRPALEVIDAPGGHGGILQEPHVGTVATHVQAAIDRVITVRQK</sequence>
<dbReference type="PANTHER" id="PTHR43775:SF37">
    <property type="entry name" value="SI:DKEY-61P9.11"/>
    <property type="match status" value="1"/>
</dbReference>
<dbReference type="GO" id="GO:0016788">
    <property type="term" value="F:hydrolase activity, acting on ester bonds"/>
    <property type="evidence" value="ECO:0007669"/>
    <property type="project" value="UniProtKB-ARBA"/>
</dbReference>
<dbReference type="SUPFAM" id="SSF56784">
    <property type="entry name" value="HAD-like"/>
    <property type="match status" value="1"/>
</dbReference>